<dbReference type="GO" id="GO:0009244">
    <property type="term" value="P:lipopolysaccharide core region biosynthetic process"/>
    <property type="evidence" value="ECO:0007669"/>
    <property type="project" value="UniProtKB-UniRule"/>
</dbReference>
<dbReference type="RefSeq" id="WP_085636035.1">
    <property type="nucleotide sequence ID" value="NZ_JFKC01000004.1"/>
</dbReference>
<dbReference type="AlphaFoldDB" id="A0A1X4NMQ2"/>
<comment type="subcellular location">
    <subcellularLocation>
        <location evidence="10">Cell membrane</location>
    </subcellularLocation>
</comment>
<dbReference type="InterPro" id="IPR039901">
    <property type="entry name" value="Kdotransferase"/>
</dbReference>
<dbReference type="PANTHER" id="PTHR42755:SF1">
    <property type="entry name" value="3-DEOXY-D-MANNO-OCTULOSONIC ACID TRANSFERASE, MITOCHONDRIAL-RELATED"/>
    <property type="match status" value="1"/>
</dbReference>
<organism evidence="12 13">
    <name type="scientific">Marivita geojedonensis</name>
    <dbReference type="NCBI Taxonomy" id="1123756"/>
    <lineage>
        <taxon>Bacteria</taxon>
        <taxon>Pseudomonadati</taxon>
        <taxon>Pseudomonadota</taxon>
        <taxon>Alphaproteobacteria</taxon>
        <taxon>Rhodobacterales</taxon>
        <taxon>Roseobacteraceae</taxon>
        <taxon>Marivita</taxon>
    </lineage>
</organism>
<comment type="function">
    <text evidence="1 10">Involved in lipopolysaccharide (LPS) biosynthesis. Catalyzes the transfer of 3-deoxy-D-manno-octulosonate (Kdo) residue(s) from CMP-Kdo to lipid IV(A), the tetraacyldisaccharide-1,4'-bisphosphate precursor of lipid A.</text>
</comment>
<comment type="caution">
    <text evidence="12">The sequence shown here is derived from an EMBL/GenBank/DDBJ whole genome shotgun (WGS) entry which is preliminary data.</text>
</comment>
<dbReference type="Proteomes" id="UP000193926">
    <property type="component" value="Unassembled WGS sequence"/>
</dbReference>
<dbReference type="STRING" id="1123756.MGEO_07085"/>
<feature type="site" description="Transition state stabilizer" evidence="9">
    <location>
        <position position="121"/>
    </location>
</feature>
<protein>
    <recommendedName>
        <fullName evidence="4 10">3-deoxy-D-manno-octulosonic acid transferase</fullName>
        <shortName evidence="10">Kdo transferase</shortName>
        <ecNumber evidence="3 10">2.4.99.12</ecNumber>
    </recommendedName>
    <alternativeName>
        <fullName evidence="6 10">Lipid IV(A) 3-deoxy-D-manno-octulosonic acid transferase</fullName>
    </alternativeName>
</protein>
<dbReference type="Gene3D" id="3.40.50.11720">
    <property type="entry name" value="3-Deoxy-D-manno-octulosonic-acid transferase, N-terminal domain"/>
    <property type="match status" value="1"/>
</dbReference>
<name>A0A1X4NMQ2_9RHOB</name>
<gene>
    <name evidence="12" type="ORF">MGEO_07085</name>
</gene>
<evidence type="ECO:0000256" key="5">
    <source>
        <dbReference type="ARBA" id="ARBA00022679"/>
    </source>
</evidence>
<dbReference type="UniPathway" id="UPA00958"/>
<keyword evidence="13" id="KW-1185">Reference proteome</keyword>
<evidence type="ECO:0000256" key="1">
    <source>
        <dbReference type="ARBA" id="ARBA00003394"/>
    </source>
</evidence>
<dbReference type="EC" id="2.4.99.12" evidence="3 10"/>
<dbReference type="OrthoDB" id="9789797at2"/>
<evidence type="ECO:0000256" key="7">
    <source>
        <dbReference type="ARBA" id="ARBA00049183"/>
    </source>
</evidence>
<dbReference type="GO" id="GO:0043842">
    <property type="term" value="F:Kdo transferase activity"/>
    <property type="evidence" value="ECO:0007669"/>
    <property type="project" value="UniProtKB-EC"/>
</dbReference>
<dbReference type="PANTHER" id="PTHR42755">
    <property type="entry name" value="3-DEOXY-MANNO-OCTULOSONATE CYTIDYLYLTRANSFERASE"/>
    <property type="match status" value="1"/>
</dbReference>
<dbReference type="InterPro" id="IPR038107">
    <property type="entry name" value="Glycos_transf_N_sf"/>
</dbReference>
<evidence type="ECO:0000256" key="10">
    <source>
        <dbReference type="RuleBase" id="RU365103"/>
    </source>
</evidence>
<evidence type="ECO:0000256" key="8">
    <source>
        <dbReference type="PIRSR" id="PIRSR639901-1"/>
    </source>
</evidence>
<reference evidence="12 13" key="1">
    <citation type="submission" date="2014-03" db="EMBL/GenBank/DDBJ databases">
        <title>The draft genome sequence of Marivita geojedonensis KCTC 23882.</title>
        <authorList>
            <person name="Lai Q."/>
            <person name="Shao Z."/>
        </authorList>
    </citation>
    <scope>NUCLEOTIDE SEQUENCE [LARGE SCALE GENOMIC DNA]</scope>
    <source>
        <strain evidence="12 13">DPG-138</strain>
    </source>
</reference>
<comment type="similarity">
    <text evidence="10">Belongs to the glycosyltransferase group 1 family.</text>
</comment>
<keyword evidence="10" id="KW-0448">Lipopolysaccharide biosynthesis</keyword>
<feature type="site" description="Transition state stabilizer" evidence="9">
    <location>
        <position position="196"/>
    </location>
</feature>
<keyword evidence="10" id="KW-0472">Membrane</keyword>
<sequence>MLLYRLLMTLLASRELMTRAIAGDRDALRARLGLVPAPEKQDRIWLHAASNGELASARPVIDRLTTQGRSLLITVNTDSALALAKGWALPNTHVLLAPVDLPGPTRRVIRNWGVTAHITLESDLWPQRILDTPGPVLVLGGRLTERSAKGWQRFKPMVARVMGKLGFLSAQDPDSARRFAQFGLPTGAQGPIFDLKALYTPPTDSPSDDLQAAFARADTWLAASTHEGEDAIVLQAHLQTLKQRPDLRLILAPRHPKRADAVAAMIVEHGLSLARRSTGDDPNGTQVYLADTFGEMHLWYALAGVTFVAGSLTDRGGHTPYEPAAFGSAILHGPDTANFRAAYQRLEHANAARMCPDADSISAALMQLKTAQDQVAMGQAAKQALRQEADFEQLMHDITKTLNA</sequence>
<evidence type="ECO:0000256" key="4">
    <source>
        <dbReference type="ARBA" id="ARBA00019077"/>
    </source>
</evidence>
<dbReference type="Gene3D" id="3.40.50.2000">
    <property type="entry name" value="Glycogen Phosphorylase B"/>
    <property type="match status" value="1"/>
</dbReference>
<comment type="pathway">
    <text evidence="2 10">Bacterial outer membrane biogenesis; LPS core biosynthesis.</text>
</comment>
<dbReference type="Pfam" id="PF04413">
    <property type="entry name" value="Glycos_transf_N"/>
    <property type="match status" value="1"/>
</dbReference>
<dbReference type="GO" id="GO:0009245">
    <property type="term" value="P:lipid A biosynthetic process"/>
    <property type="evidence" value="ECO:0007669"/>
    <property type="project" value="TreeGrafter"/>
</dbReference>
<evidence type="ECO:0000256" key="9">
    <source>
        <dbReference type="PIRSR" id="PIRSR639901-2"/>
    </source>
</evidence>
<evidence type="ECO:0000313" key="13">
    <source>
        <dbReference type="Proteomes" id="UP000193926"/>
    </source>
</evidence>
<proteinExistence type="inferred from homology"/>
<dbReference type="InterPro" id="IPR007507">
    <property type="entry name" value="Glycos_transf_N"/>
</dbReference>
<evidence type="ECO:0000256" key="6">
    <source>
        <dbReference type="ARBA" id="ARBA00031445"/>
    </source>
</evidence>
<comment type="catalytic activity">
    <reaction evidence="7 10">
        <text>lipid IVA (E. coli) + CMP-3-deoxy-beta-D-manno-octulosonate = alpha-Kdo-(2-&gt;6)-lipid IVA (E. coli) + CMP + H(+)</text>
        <dbReference type="Rhea" id="RHEA:28066"/>
        <dbReference type="ChEBI" id="CHEBI:15378"/>
        <dbReference type="ChEBI" id="CHEBI:58603"/>
        <dbReference type="ChEBI" id="CHEBI:60364"/>
        <dbReference type="ChEBI" id="CHEBI:60377"/>
        <dbReference type="ChEBI" id="CHEBI:85987"/>
        <dbReference type="EC" id="2.4.99.12"/>
    </reaction>
</comment>
<feature type="domain" description="3-deoxy-D-manno-octulosonic-acid transferase N-terminal" evidence="11">
    <location>
        <begin position="28"/>
        <end position="186"/>
    </location>
</feature>
<accession>A0A1X4NMQ2</accession>
<feature type="active site" description="Proton acceptor" evidence="8">
    <location>
        <position position="53"/>
    </location>
</feature>
<evidence type="ECO:0000256" key="3">
    <source>
        <dbReference type="ARBA" id="ARBA00012621"/>
    </source>
</evidence>
<evidence type="ECO:0000256" key="2">
    <source>
        <dbReference type="ARBA" id="ARBA00004713"/>
    </source>
</evidence>
<dbReference type="EMBL" id="JFKC01000004">
    <property type="protein sequence ID" value="OSQ51677.1"/>
    <property type="molecule type" value="Genomic_DNA"/>
</dbReference>
<dbReference type="GO" id="GO:0005886">
    <property type="term" value="C:plasma membrane"/>
    <property type="evidence" value="ECO:0007669"/>
    <property type="project" value="UniProtKB-SubCell"/>
</dbReference>
<keyword evidence="5 10" id="KW-0808">Transferase</keyword>
<evidence type="ECO:0000313" key="12">
    <source>
        <dbReference type="EMBL" id="OSQ51677.1"/>
    </source>
</evidence>
<keyword evidence="10" id="KW-1003">Cell membrane</keyword>
<evidence type="ECO:0000259" key="11">
    <source>
        <dbReference type="Pfam" id="PF04413"/>
    </source>
</evidence>